<proteinExistence type="predicted"/>
<evidence type="ECO:0000256" key="5">
    <source>
        <dbReference type="ARBA" id="ARBA00023319"/>
    </source>
</evidence>
<dbReference type="InterPro" id="IPR036179">
    <property type="entry name" value="Ig-like_dom_sf"/>
</dbReference>
<feature type="domain" description="Ig-like" evidence="8">
    <location>
        <begin position="139"/>
        <end position="236"/>
    </location>
</feature>
<organism evidence="9 10">
    <name type="scientific">Patella caerulea</name>
    <name type="common">Rayed Mediterranean limpet</name>
    <dbReference type="NCBI Taxonomy" id="87958"/>
    <lineage>
        <taxon>Eukaryota</taxon>
        <taxon>Metazoa</taxon>
        <taxon>Spiralia</taxon>
        <taxon>Lophotrochozoa</taxon>
        <taxon>Mollusca</taxon>
        <taxon>Gastropoda</taxon>
        <taxon>Patellogastropoda</taxon>
        <taxon>Patelloidea</taxon>
        <taxon>Patellidae</taxon>
        <taxon>Patella</taxon>
    </lineage>
</organism>
<dbReference type="PROSITE" id="PS50835">
    <property type="entry name" value="IG_LIKE"/>
    <property type="match status" value="2"/>
</dbReference>
<comment type="subcellular location">
    <subcellularLocation>
        <location evidence="1">Membrane</location>
        <topology evidence="1">Single-pass type I membrane protein</topology>
    </subcellularLocation>
</comment>
<comment type="caution">
    <text evidence="9">The sequence shown here is derived from an EMBL/GenBank/DDBJ whole genome shotgun (WGS) entry which is preliminary data.</text>
</comment>
<feature type="transmembrane region" description="Helical" evidence="6">
    <location>
        <begin position="477"/>
        <end position="499"/>
    </location>
</feature>
<keyword evidence="2 6" id="KW-0472">Membrane</keyword>
<keyword evidence="5" id="KW-0393">Immunoglobulin domain</keyword>
<evidence type="ECO:0000256" key="4">
    <source>
        <dbReference type="ARBA" id="ARBA00023180"/>
    </source>
</evidence>
<evidence type="ECO:0000256" key="7">
    <source>
        <dbReference type="SAM" id="SignalP"/>
    </source>
</evidence>
<feature type="domain" description="Ig-like" evidence="8">
    <location>
        <begin position="240"/>
        <end position="332"/>
    </location>
</feature>
<dbReference type="AlphaFoldDB" id="A0AAN8P9I1"/>
<dbReference type="PANTHER" id="PTHR11640:SF31">
    <property type="entry name" value="IRREGULAR CHIASM C-ROUGHEST PROTEIN-RELATED"/>
    <property type="match status" value="1"/>
</dbReference>
<keyword evidence="7" id="KW-0732">Signal</keyword>
<dbReference type="GO" id="GO:0050839">
    <property type="term" value="F:cell adhesion molecule binding"/>
    <property type="evidence" value="ECO:0007669"/>
    <property type="project" value="TreeGrafter"/>
</dbReference>
<dbReference type="InterPro" id="IPR003599">
    <property type="entry name" value="Ig_sub"/>
</dbReference>
<dbReference type="GO" id="GO:0005911">
    <property type="term" value="C:cell-cell junction"/>
    <property type="evidence" value="ECO:0007669"/>
    <property type="project" value="TreeGrafter"/>
</dbReference>
<evidence type="ECO:0000256" key="3">
    <source>
        <dbReference type="ARBA" id="ARBA00023157"/>
    </source>
</evidence>
<dbReference type="EMBL" id="JAZGQO010000011">
    <property type="protein sequence ID" value="KAK6173952.1"/>
    <property type="molecule type" value="Genomic_DNA"/>
</dbReference>
<gene>
    <name evidence="9" type="ORF">SNE40_017318</name>
</gene>
<keyword evidence="6" id="KW-1133">Transmembrane helix</keyword>
<keyword evidence="6" id="KW-0812">Transmembrane</keyword>
<protein>
    <recommendedName>
        <fullName evidence="8">Ig-like domain-containing protein</fullName>
    </recommendedName>
</protein>
<dbReference type="InterPro" id="IPR013783">
    <property type="entry name" value="Ig-like_fold"/>
</dbReference>
<keyword evidence="4" id="KW-0325">Glycoprotein</keyword>
<evidence type="ECO:0000259" key="8">
    <source>
        <dbReference type="PROSITE" id="PS50835"/>
    </source>
</evidence>
<sequence>MICDIIKTVLVILVLRQEVAGYLEIRANQDTAPVEYEPYELRCSKRKGGWGTLGEVDFYRNFTKVATIRWKGVWGPLSCIIKVHMGNDGDYGCKISPYTKTLIIRNTTFTRDSNTTWHCWNDKLRGSNLYTLYVNKDSPLCKLTTFITRTTGGQINDVLELTEGEDLVLNCSATIVTGTHSDISYQWRVKQERGLKYTTGSSVYEKLNTTRADAGHYMCIARTNSNCTKVQEVYLAIQYPLSLNTTVNATSEAVELICRVVGGYPTNYTMNNWRHYIDGQFVREIEGVTTEDRTALVLNNNILNEGTYVCNASNGIADFKGSVFQTDETYITIEAPPMALGVSIASGTHVGSEVEIKAAFIIGGDAYNISGYQQQQNSSHMTEIPVDTKFAYGIRPVNIYGTVINKHVTIISGSVTISKMVDLTVTVTVCNEYGCTDSYQLVTVLPEITSPIASTLPRKANNDDLISNDELPVNVPVIAGGVVGAVVLIALIILIIILVRRRSNNRNKCAGTVRQNQPNSFRYKNPMYDTSQAQPINDQCLYDNDNLMKNQQQITDNQTMEIMENDLYISADDETNPRGTGLQNSEMEIMENDLYISADDDKNADGAETKPEMEILENDLYIPAEIDNHTFQGEV</sequence>
<accession>A0AAN8P9I1</accession>
<dbReference type="Proteomes" id="UP001347796">
    <property type="component" value="Unassembled WGS sequence"/>
</dbReference>
<dbReference type="GO" id="GO:0098609">
    <property type="term" value="P:cell-cell adhesion"/>
    <property type="evidence" value="ECO:0007669"/>
    <property type="project" value="TreeGrafter"/>
</dbReference>
<feature type="chain" id="PRO_5042850016" description="Ig-like domain-containing protein" evidence="7">
    <location>
        <begin position="22"/>
        <end position="635"/>
    </location>
</feature>
<dbReference type="Gene3D" id="2.60.40.10">
    <property type="entry name" value="Immunoglobulins"/>
    <property type="match status" value="1"/>
</dbReference>
<keyword evidence="3" id="KW-1015">Disulfide bond</keyword>
<dbReference type="SUPFAM" id="SSF48726">
    <property type="entry name" value="Immunoglobulin"/>
    <property type="match status" value="2"/>
</dbReference>
<reference evidence="9 10" key="1">
    <citation type="submission" date="2024-01" db="EMBL/GenBank/DDBJ databases">
        <title>The genome of the rayed Mediterranean limpet Patella caerulea (Linnaeus, 1758).</title>
        <authorList>
            <person name="Anh-Thu Weber A."/>
            <person name="Halstead-Nussloch G."/>
        </authorList>
    </citation>
    <scope>NUCLEOTIDE SEQUENCE [LARGE SCALE GENOMIC DNA]</scope>
    <source>
        <strain evidence="9">AATW-2023a</strain>
        <tissue evidence="9">Whole specimen</tissue>
    </source>
</reference>
<dbReference type="SMART" id="SM00409">
    <property type="entry name" value="IG"/>
    <property type="match status" value="2"/>
</dbReference>
<dbReference type="PANTHER" id="PTHR11640">
    <property type="entry name" value="NEPHRIN"/>
    <property type="match status" value="1"/>
</dbReference>
<evidence type="ECO:0000256" key="2">
    <source>
        <dbReference type="ARBA" id="ARBA00023136"/>
    </source>
</evidence>
<evidence type="ECO:0000256" key="6">
    <source>
        <dbReference type="SAM" id="Phobius"/>
    </source>
</evidence>
<evidence type="ECO:0000256" key="1">
    <source>
        <dbReference type="ARBA" id="ARBA00004479"/>
    </source>
</evidence>
<dbReference type="Pfam" id="PF00047">
    <property type="entry name" value="ig"/>
    <property type="match status" value="1"/>
</dbReference>
<name>A0AAN8P9I1_PATCE</name>
<dbReference type="GO" id="GO:0005886">
    <property type="term" value="C:plasma membrane"/>
    <property type="evidence" value="ECO:0007669"/>
    <property type="project" value="TreeGrafter"/>
</dbReference>
<dbReference type="InterPro" id="IPR051275">
    <property type="entry name" value="Cell_adhesion_signaling"/>
</dbReference>
<feature type="signal peptide" evidence="7">
    <location>
        <begin position="1"/>
        <end position="21"/>
    </location>
</feature>
<dbReference type="InterPro" id="IPR007110">
    <property type="entry name" value="Ig-like_dom"/>
</dbReference>
<evidence type="ECO:0000313" key="9">
    <source>
        <dbReference type="EMBL" id="KAK6173952.1"/>
    </source>
</evidence>
<evidence type="ECO:0000313" key="10">
    <source>
        <dbReference type="Proteomes" id="UP001347796"/>
    </source>
</evidence>
<keyword evidence="10" id="KW-1185">Reference proteome</keyword>
<dbReference type="InterPro" id="IPR013151">
    <property type="entry name" value="Immunoglobulin_dom"/>
</dbReference>